<evidence type="ECO:0000256" key="1">
    <source>
        <dbReference type="ARBA" id="ARBA00022729"/>
    </source>
</evidence>
<dbReference type="PANTHER" id="PTHR33376:SF5">
    <property type="entry name" value="EXTRACYTOPLASMIC SOLUTE RECEPTOR PROTEIN"/>
    <property type="match status" value="1"/>
</dbReference>
<dbReference type="Pfam" id="PF03480">
    <property type="entry name" value="DctP"/>
    <property type="match status" value="1"/>
</dbReference>
<gene>
    <name evidence="3" type="ordered locus">Dhaf_1241</name>
</gene>
<dbReference type="GO" id="GO:0055085">
    <property type="term" value="P:transmembrane transport"/>
    <property type="evidence" value="ECO:0007669"/>
    <property type="project" value="InterPro"/>
</dbReference>
<evidence type="ECO:0000313" key="4">
    <source>
        <dbReference type="Proteomes" id="UP000007726"/>
    </source>
</evidence>
<dbReference type="AlphaFoldDB" id="B8G183"/>
<dbReference type="KEGG" id="dhd:Dhaf_1241"/>
<dbReference type="EMBL" id="CP001336">
    <property type="protein sequence ID" value="ACL19298.1"/>
    <property type="molecule type" value="Genomic_DNA"/>
</dbReference>
<dbReference type="RefSeq" id="WP_015943312.1">
    <property type="nucleotide sequence ID" value="NC_011830.1"/>
</dbReference>
<organism evidence="3 4">
    <name type="scientific">Desulfitobacterium hafniense (strain DSM 10664 / DCB-2)</name>
    <dbReference type="NCBI Taxonomy" id="272564"/>
    <lineage>
        <taxon>Bacteria</taxon>
        <taxon>Bacillati</taxon>
        <taxon>Bacillota</taxon>
        <taxon>Clostridia</taxon>
        <taxon>Eubacteriales</taxon>
        <taxon>Desulfitobacteriaceae</taxon>
        <taxon>Desulfitobacterium</taxon>
    </lineage>
</organism>
<evidence type="ECO:0000313" key="3">
    <source>
        <dbReference type="EMBL" id="ACL19298.1"/>
    </source>
</evidence>
<dbReference type="PROSITE" id="PS51257">
    <property type="entry name" value="PROKAR_LIPOPROTEIN"/>
    <property type="match status" value="1"/>
</dbReference>
<dbReference type="CDD" id="cd13604">
    <property type="entry name" value="PBP2_TRAP_ketoacid_lactate_like"/>
    <property type="match status" value="1"/>
</dbReference>
<protein>
    <submittedName>
        <fullName evidence="3">TRAP dicarboxylate transporter-DctP subunit</fullName>
    </submittedName>
</protein>
<feature type="signal peptide" evidence="2">
    <location>
        <begin position="1"/>
        <end position="29"/>
    </location>
</feature>
<name>B8G183_DESHD</name>
<dbReference type="Gene3D" id="3.40.190.170">
    <property type="entry name" value="Bacterial extracellular solute-binding protein, family 7"/>
    <property type="match status" value="1"/>
</dbReference>
<proteinExistence type="predicted"/>
<sequence length="385" mass="43212">MKRRFTGALVMLLSALLLLSGCGGGNAPAQTGESGGKAAVPEFTWKFQVVHNPEQMDYKMFKEVCDQVYEATNGRMKIELYPSGSFASSMEAFQACGEGVFEMHSSWPSYVKGVEYAFVPIADGNMSMGPLDRMIFLEQGGGKQLMQEAFDKLNLQFISYRIWPPDTLASRYDFKSIAEMKGKKFRTSAPDIAVAQGISAITLPIEEIFTAMASGAVDMLENCYLSYNHDLGITDIAPYGIYPDFWNCSFVETVVVNKNAWNKLPEDIKIIVKSVFDAKMIDVFAKAEITSAQDLKELDESGKVNFRRLDAEQFKAMRQDMMEIEAAETEKQGQDSLTAKTYETIYEFYRNYYPYKELTAHWSTGLTASEAAGFQIPKYHKDANE</sequence>
<dbReference type="HOGENOM" id="CLU_717143_0_0_9"/>
<feature type="chain" id="PRO_5002872356" evidence="2">
    <location>
        <begin position="30"/>
        <end position="385"/>
    </location>
</feature>
<dbReference type="InterPro" id="IPR018389">
    <property type="entry name" value="DctP_fam"/>
</dbReference>
<dbReference type="PANTHER" id="PTHR33376">
    <property type="match status" value="1"/>
</dbReference>
<evidence type="ECO:0000256" key="2">
    <source>
        <dbReference type="SAM" id="SignalP"/>
    </source>
</evidence>
<reference evidence="3 4" key="1">
    <citation type="journal article" date="2012" name="BMC Microbiol.">
        <title>Genome sequence of Desulfitobacterium hafniense DCB-2, a Gram-positive anaerobe capable of dehalogenation and metal reduction.</title>
        <authorList>
            <person name="Kim S.H."/>
            <person name="Harzman C."/>
            <person name="Davis J.K."/>
            <person name="Hutcheson R."/>
            <person name="Broderick J.B."/>
            <person name="Marsh T.L."/>
            <person name="Tiedje J.M."/>
        </authorList>
    </citation>
    <scope>NUCLEOTIDE SEQUENCE [LARGE SCALE GENOMIC DNA]</scope>
    <source>
        <strain evidence="4">DSM 10664 / DCB-2</strain>
    </source>
</reference>
<accession>B8G183</accession>
<keyword evidence="1 2" id="KW-0732">Signal</keyword>
<dbReference type="InterPro" id="IPR038404">
    <property type="entry name" value="TRAP_DctP_sf"/>
</dbReference>
<dbReference type="Proteomes" id="UP000007726">
    <property type="component" value="Chromosome"/>
</dbReference>